<proteinExistence type="predicted"/>
<organism evidence="1 2">
    <name type="scientific">Tagetes erecta</name>
    <name type="common">African marigold</name>
    <dbReference type="NCBI Taxonomy" id="13708"/>
    <lineage>
        <taxon>Eukaryota</taxon>
        <taxon>Viridiplantae</taxon>
        <taxon>Streptophyta</taxon>
        <taxon>Embryophyta</taxon>
        <taxon>Tracheophyta</taxon>
        <taxon>Spermatophyta</taxon>
        <taxon>Magnoliopsida</taxon>
        <taxon>eudicotyledons</taxon>
        <taxon>Gunneridae</taxon>
        <taxon>Pentapetalae</taxon>
        <taxon>asterids</taxon>
        <taxon>campanulids</taxon>
        <taxon>Asterales</taxon>
        <taxon>Asteraceae</taxon>
        <taxon>Asteroideae</taxon>
        <taxon>Heliantheae alliance</taxon>
        <taxon>Tageteae</taxon>
        <taxon>Tagetes</taxon>
    </lineage>
</organism>
<protein>
    <submittedName>
        <fullName evidence="1">Uncharacterized protein</fullName>
    </submittedName>
</protein>
<keyword evidence="2" id="KW-1185">Reference proteome</keyword>
<accession>A0AAD8JYP0</accession>
<name>A0AAD8JYP0_TARER</name>
<comment type="caution">
    <text evidence="1">The sequence shown here is derived from an EMBL/GenBank/DDBJ whole genome shotgun (WGS) entry which is preliminary data.</text>
</comment>
<evidence type="ECO:0000313" key="1">
    <source>
        <dbReference type="EMBL" id="KAK1412453.1"/>
    </source>
</evidence>
<reference evidence="1" key="1">
    <citation type="journal article" date="2023" name="bioRxiv">
        <title>Improved chromosome-level genome assembly for marigold (Tagetes erecta).</title>
        <authorList>
            <person name="Jiang F."/>
            <person name="Yuan L."/>
            <person name="Wang S."/>
            <person name="Wang H."/>
            <person name="Xu D."/>
            <person name="Wang A."/>
            <person name="Fan W."/>
        </authorList>
    </citation>
    <scope>NUCLEOTIDE SEQUENCE</scope>
    <source>
        <strain evidence="1">WSJ</strain>
        <tissue evidence="1">Leaf</tissue>
    </source>
</reference>
<dbReference type="Proteomes" id="UP001229421">
    <property type="component" value="Unassembled WGS sequence"/>
</dbReference>
<dbReference type="EMBL" id="JAUHHV010000009">
    <property type="protein sequence ID" value="KAK1412453.1"/>
    <property type="molecule type" value="Genomic_DNA"/>
</dbReference>
<sequence length="129" mass="13571">MSSSSSQQPPPPPPPTVIQNCPKCLVILGNDKEKQIHERYCKGRSLSIVDEKQKTAAITVPPTGDPIPPVSEPLPSASAAAAASFDAVTLPLSPTAAAALSVSELRLALFPPYDGDTDGPPTDCDFMFW</sequence>
<evidence type="ECO:0000313" key="2">
    <source>
        <dbReference type="Proteomes" id="UP001229421"/>
    </source>
</evidence>
<dbReference type="AlphaFoldDB" id="A0AAD8JYP0"/>
<gene>
    <name evidence="1" type="ORF">QVD17_33718</name>
</gene>